<dbReference type="Proteomes" id="UP000574717">
    <property type="component" value="Unassembled WGS sequence"/>
</dbReference>
<protein>
    <submittedName>
        <fullName evidence="2">CRISPR system Cascade subunit CasC</fullName>
    </submittedName>
</protein>
<feature type="region of interest" description="Disordered" evidence="1">
    <location>
        <begin position="119"/>
        <end position="153"/>
    </location>
</feature>
<gene>
    <name evidence="2" type="ORF">HKBW3S03_01802</name>
</gene>
<organism evidence="2 3">
    <name type="scientific">Candidatus Hakubella thermalkaliphila</name>
    <dbReference type="NCBI Taxonomy" id="2754717"/>
    <lineage>
        <taxon>Bacteria</taxon>
        <taxon>Bacillati</taxon>
        <taxon>Actinomycetota</taxon>
        <taxon>Actinomycetota incertae sedis</taxon>
        <taxon>Candidatus Hakubellales</taxon>
        <taxon>Candidatus Hakubellaceae</taxon>
        <taxon>Candidatus Hakubella</taxon>
    </lineage>
</organism>
<proteinExistence type="predicted"/>
<feature type="non-terminal residue" evidence="2">
    <location>
        <position position="341"/>
    </location>
</feature>
<dbReference type="EMBL" id="BLRU01000350">
    <property type="protein sequence ID" value="GFP20300.1"/>
    <property type="molecule type" value="Genomic_DNA"/>
</dbReference>
<accession>A0A6V8NLW1</accession>
<evidence type="ECO:0000256" key="1">
    <source>
        <dbReference type="SAM" id="MobiDB-lite"/>
    </source>
</evidence>
<dbReference type="AlphaFoldDB" id="A0A6V8NLW1"/>
<evidence type="ECO:0000313" key="2">
    <source>
        <dbReference type="EMBL" id="GFP20300.1"/>
    </source>
</evidence>
<feature type="compositionally biased region" description="Basic and acidic residues" evidence="1">
    <location>
        <begin position="137"/>
        <end position="153"/>
    </location>
</feature>
<reference evidence="2 3" key="1">
    <citation type="journal article" date="2020" name="Front. Microbiol.">
        <title>Single-cell genomics of novel Actinobacteria with the Wood-Ljungdahl pathway discovered in a serpentinizing system.</title>
        <authorList>
            <person name="Merino N."/>
            <person name="Kawai M."/>
            <person name="Boyd E.S."/>
            <person name="Colman D.R."/>
            <person name="McGlynn S.E."/>
            <person name="Nealson K.H."/>
            <person name="Kurokawa K."/>
            <person name="Hongoh Y."/>
        </authorList>
    </citation>
    <scope>NUCLEOTIDE SEQUENCE [LARGE SCALE GENOMIC DNA]</scope>
    <source>
        <strain evidence="2 3">S03</strain>
    </source>
</reference>
<name>A0A6V8NLW1_9ACTN</name>
<sequence length="341" mass="37969">GDRTKKLQELIGNALAAKDGQGDFIWEARSKINDEFLSEGVRVFTDAYYAKADKKKPEKTSVLIFISPSEVEVCVQAIKELWDEPKEVTKKDAETSKTREGIASIVKKRKEYDKKVKIKVEGGAGAQSGSDETQDQGDDKSEDSTKDDKRPKLKVDDEIKDRIKRAQITDDIALFGRMLAEQPGRNTDGSCQVAHPISTHKVDMEFDFYTAVDDLNPKEEPGAGMMGVVRFNSACYYRYALVDRDQLARNLASKTERTNGAWIQALETNDYEESDKVIEAFLEAMVYAIPTGKQNSFAAQNLPSFGLFVRRKDGVPISLANAFCKPVRSTKDADDLVGLSV</sequence>
<comment type="caution">
    <text evidence="2">The sequence shown here is derived from an EMBL/GenBank/DDBJ whole genome shotgun (WGS) entry which is preliminary data.</text>
</comment>
<dbReference type="InterPro" id="IPR010148">
    <property type="entry name" value="CRISPR-assoc_prot_CT1975"/>
</dbReference>
<feature type="non-terminal residue" evidence="2">
    <location>
        <position position="1"/>
    </location>
</feature>
<evidence type="ECO:0000313" key="3">
    <source>
        <dbReference type="Proteomes" id="UP000574717"/>
    </source>
</evidence>
<dbReference type="Pfam" id="PF09344">
    <property type="entry name" value="Cas_CT1975"/>
    <property type="match status" value="1"/>
</dbReference>